<dbReference type="InterPro" id="IPR027417">
    <property type="entry name" value="P-loop_NTPase"/>
</dbReference>
<dbReference type="Gene3D" id="1.10.8.60">
    <property type="match status" value="1"/>
</dbReference>
<dbReference type="SMART" id="SM00710">
    <property type="entry name" value="PbH1"/>
    <property type="match status" value="7"/>
</dbReference>
<sequence>MTDDQIRVAPRSKGAHRTITEALGAAPAGAVISIAPGEYRESFRLIRRVTLLPQHGTGSVTVAVPAAAGAVAVAAPNCRIRGLVIRGHDPGEALLRVEDAAGLTLEDCIVTHGRVEVLGSRGTTPRPDRPVGDIPLDHDLSAELADPTAGGVLVTRRTKLRAARHTALHVTGDALARLDDTAIEGVEGIGVAVSGTAVLRAHQLRVHGGSGSSLRARDTSRVLLRASGLFGPGRNGLLVQDAAEALLTDCRVENAARSGVRLDHTARAEIGESTIAGARLSGVEVRDQARVALRGVWVAGGETGVRLRSTEESVLLHCSVTGQQGNGVELGAGSDPRLRGVRVTRSGKHGVLVGEGGRGTFDHCDVIASGFPALHIGRDGAPRFRGCRVFDSANDVALSEGASPEFENCQAINVGSPRLSSASYGARAAGGAGGAGKGAASRGSKRGERDGGPPRGPGAPAGPAGQAGPVGGGGASAARGGPAAAATNASPPEPEQGEAPVAESLSDLLAELDELVGLENVKRDVGGMVKLMQTVRMRQEAGLPAPPLSRHLVFAGNPGTGKTTVARLYGRLLHALGLLSHGHLIEVDRSALVGEYIGHTGPKTTEAFQRARGGVLFIDEAYALTPPGVTQDFGLEAIATLVKLMEDHRDEVVVIAAGYPGDMERFISSNPGLASRFTRSLLFADYSTEELVEIVEHHARRHRYELTAAARKALSTHIGAIPRGDRFGNGRTARQLFQRMTESQAMRVAELTSPQASDLMALDENDLPVPS</sequence>
<evidence type="ECO:0000313" key="6">
    <source>
        <dbReference type="EMBL" id="RKN05118.1"/>
    </source>
</evidence>
<evidence type="ECO:0000313" key="7">
    <source>
        <dbReference type="EMBL" id="RKN16444.1"/>
    </source>
</evidence>
<dbReference type="Pfam" id="PF13229">
    <property type="entry name" value="Beta_helix"/>
    <property type="match status" value="1"/>
</dbReference>
<dbReference type="InterPro" id="IPR050773">
    <property type="entry name" value="CbxX/CfxQ_RuBisCO_ESX"/>
</dbReference>
<dbReference type="InterPro" id="IPR000641">
    <property type="entry name" value="CbxX/CfxQ"/>
</dbReference>
<evidence type="ECO:0000256" key="1">
    <source>
        <dbReference type="ARBA" id="ARBA00010378"/>
    </source>
</evidence>
<comment type="similarity">
    <text evidence="1">Belongs to the CbxX/CfxQ family.</text>
</comment>
<evidence type="ECO:0000256" key="4">
    <source>
        <dbReference type="SAM" id="MobiDB-lite"/>
    </source>
</evidence>
<evidence type="ECO:0000256" key="2">
    <source>
        <dbReference type="ARBA" id="ARBA00022741"/>
    </source>
</evidence>
<dbReference type="Gene3D" id="3.40.50.300">
    <property type="entry name" value="P-loop containing nucleotide triphosphate hydrolases"/>
    <property type="match status" value="1"/>
</dbReference>
<dbReference type="InterPro" id="IPR041627">
    <property type="entry name" value="AAA_lid_6"/>
</dbReference>
<dbReference type="EMBL" id="RBDX01000029">
    <property type="protein sequence ID" value="RKN05118.1"/>
    <property type="molecule type" value="Genomic_DNA"/>
</dbReference>
<feature type="compositionally biased region" description="Low complexity" evidence="4">
    <location>
        <begin position="476"/>
        <end position="490"/>
    </location>
</feature>
<keyword evidence="8" id="KW-1185">Reference proteome</keyword>
<evidence type="ECO:0000313" key="9">
    <source>
        <dbReference type="Proteomes" id="UP000275024"/>
    </source>
</evidence>
<name>A0A3A9VW17_9ACTN</name>
<feature type="compositionally biased region" description="Gly residues" evidence="4">
    <location>
        <begin position="428"/>
        <end position="437"/>
    </location>
</feature>
<dbReference type="RefSeq" id="WP_120699625.1">
    <property type="nucleotide sequence ID" value="NZ_RBDX01000029.1"/>
</dbReference>
<dbReference type="SMART" id="SM00382">
    <property type="entry name" value="AAA"/>
    <property type="match status" value="1"/>
</dbReference>
<dbReference type="InterPro" id="IPR011050">
    <property type="entry name" value="Pectin_lyase_fold/virulence"/>
</dbReference>
<reference evidence="8 9" key="1">
    <citation type="submission" date="2018-09" db="EMBL/GenBank/DDBJ databases">
        <title>Streptomyces sp. nov. DS1-2, an endophytic actinomycete isolated from roots of Dendrobium scabrilingue.</title>
        <authorList>
            <person name="Kuncharoen N."/>
            <person name="Kudo T."/>
            <person name="Ohkuma M."/>
            <person name="Yuki M."/>
            <person name="Tanasupawat S."/>
        </authorList>
    </citation>
    <scope>NUCLEOTIDE SEQUENCE [LARGE SCALE GENOMIC DNA]</scope>
    <source>
        <strain evidence="6 9">AZ1-7</strain>
        <strain evidence="7 8">DS1-2</strain>
    </source>
</reference>
<dbReference type="FunFam" id="3.40.50.300:FF:000216">
    <property type="entry name" value="Type VII secretion ATPase EccA"/>
    <property type="match status" value="1"/>
</dbReference>
<feature type="domain" description="AAA+ ATPase" evidence="5">
    <location>
        <begin position="548"/>
        <end position="687"/>
    </location>
</feature>
<gene>
    <name evidence="7" type="ORF">D7318_25855</name>
    <name evidence="6" type="ORF">D7319_26490</name>
</gene>
<dbReference type="SUPFAM" id="SSF51126">
    <property type="entry name" value="Pectin lyase-like"/>
    <property type="match status" value="2"/>
</dbReference>
<keyword evidence="3" id="KW-0067">ATP-binding</keyword>
<comment type="caution">
    <text evidence="6">The sequence shown here is derived from an EMBL/GenBank/DDBJ whole genome shotgun (WGS) entry which is preliminary data.</text>
</comment>
<dbReference type="CDD" id="cd00009">
    <property type="entry name" value="AAA"/>
    <property type="match status" value="1"/>
</dbReference>
<evidence type="ECO:0000313" key="8">
    <source>
        <dbReference type="Proteomes" id="UP000268652"/>
    </source>
</evidence>
<evidence type="ECO:0000259" key="5">
    <source>
        <dbReference type="SMART" id="SM00382"/>
    </source>
</evidence>
<dbReference type="Gene3D" id="2.160.20.10">
    <property type="entry name" value="Single-stranded right-handed beta-helix, Pectin lyase-like"/>
    <property type="match status" value="2"/>
</dbReference>
<dbReference type="Pfam" id="PF17866">
    <property type="entry name" value="AAA_lid_6"/>
    <property type="match status" value="1"/>
</dbReference>
<dbReference type="SUPFAM" id="SSF52540">
    <property type="entry name" value="P-loop containing nucleoside triphosphate hydrolases"/>
    <property type="match status" value="1"/>
</dbReference>
<dbReference type="Pfam" id="PF00004">
    <property type="entry name" value="AAA"/>
    <property type="match status" value="1"/>
</dbReference>
<dbReference type="InterPro" id="IPR003593">
    <property type="entry name" value="AAA+_ATPase"/>
</dbReference>
<accession>A0A3A9VW17</accession>
<feature type="region of interest" description="Disordered" evidence="4">
    <location>
        <begin position="420"/>
        <end position="501"/>
    </location>
</feature>
<dbReference type="Proteomes" id="UP000268652">
    <property type="component" value="Unassembled WGS sequence"/>
</dbReference>
<dbReference type="InterPro" id="IPR012334">
    <property type="entry name" value="Pectin_lyas_fold"/>
</dbReference>
<dbReference type="PANTHER" id="PTHR43392:SF2">
    <property type="entry name" value="AAA-TYPE ATPASE FAMILY PROTEIN _ ANKYRIN REPEAT FAMILY PROTEIN"/>
    <property type="match status" value="1"/>
</dbReference>
<dbReference type="Proteomes" id="UP000275024">
    <property type="component" value="Unassembled WGS sequence"/>
</dbReference>
<dbReference type="OrthoDB" id="9806903at2"/>
<dbReference type="GO" id="GO:0016887">
    <property type="term" value="F:ATP hydrolysis activity"/>
    <property type="evidence" value="ECO:0007669"/>
    <property type="project" value="InterPro"/>
</dbReference>
<dbReference type="GO" id="GO:0005524">
    <property type="term" value="F:ATP binding"/>
    <property type="evidence" value="ECO:0007669"/>
    <property type="project" value="UniProtKB-KW"/>
</dbReference>
<keyword evidence="2" id="KW-0547">Nucleotide-binding</keyword>
<dbReference type="PRINTS" id="PR00819">
    <property type="entry name" value="CBXCFQXSUPER"/>
</dbReference>
<evidence type="ECO:0000256" key="3">
    <source>
        <dbReference type="ARBA" id="ARBA00022840"/>
    </source>
</evidence>
<dbReference type="InterPro" id="IPR003959">
    <property type="entry name" value="ATPase_AAA_core"/>
</dbReference>
<dbReference type="InterPro" id="IPR039448">
    <property type="entry name" value="Beta_helix"/>
</dbReference>
<dbReference type="AlphaFoldDB" id="A0A3A9VW17"/>
<proteinExistence type="inferred from homology"/>
<dbReference type="InterPro" id="IPR006626">
    <property type="entry name" value="PbH1"/>
</dbReference>
<protein>
    <submittedName>
        <fullName evidence="6">AAA family ATPase</fullName>
    </submittedName>
</protein>
<dbReference type="EMBL" id="RBDY01000027">
    <property type="protein sequence ID" value="RKN16444.1"/>
    <property type="molecule type" value="Genomic_DNA"/>
</dbReference>
<dbReference type="PANTHER" id="PTHR43392">
    <property type="entry name" value="AAA-TYPE ATPASE FAMILY PROTEIN / ANKYRIN REPEAT FAMILY PROTEIN"/>
    <property type="match status" value="1"/>
</dbReference>
<organism evidence="6 9">
    <name type="scientific">Streptomyces radicis</name>
    <dbReference type="NCBI Taxonomy" id="1750517"/>
    <lineage>
        <taxon>Bacteria</taxon>
        <taxon>Bacillati</taxon>
        <taxon>Actinomycetota</taxon>
        <taxon>Actinomycetes</taxon>
        <taxon>Kitasatosporales</taxon>
        <taxon>Streptomycetaceae</taxon>
        <taxon>Streptomyces</taxon>
    </lineage>
</organism>